<dbReference type="EMBL" id="JADEYC010000007">
    <property type="protein sequence ID" value="MBE9373789.1"/>
    <property type="molecule type" value="Genomic_DNA"/>
</dbReference>
<comment type="similarity">
    <text evidence="1">Belongs to the short-chain dehydrogenases/reductases (SDR) family.</text>
</comment>
<evidence type="ECO:0000313" key="3">
    <source>
        <dbReference type="EMBL" id="MBE9373789.1"/>
    </source>
</evidence>
<name>A0A929B5Z3_9PSEU</name>
<dbReference type="Gene3D" id="3.40.50.720">
    <property type="entry name" value="NAD(P)-binding Rossmann-like Domain"/>
    <property type="match status" value="1"/>
</dbReference>
<evidence type="ECO:0000256" key="1">
    <source>
        <dbReference type="ARBA" id="ARBA00006484"/>
    </source>
</evidence>
<evidence type="ECO:0000256" key="2">
    <source>
        <dbReference type="ARBA" id="ARBA00023002"/>
    </source>
</evidence>
<dbReference type="GO" id="GO:0016020">
    <property type="term" value="C:membrane"/>
    <property type="evidence" value="ECO:0007669"/>
    <property type="project" value="TreeGrafter"/>
</dbReference>
<dbReference type="GO" id="GO:0016491">
    <property type="term" value="F:oxidoreductase activity"/>
    <property type="evidence" value="ECO:0007669"/>
    <property type="project" value="UniProtKB-KW"/>
</dbReference>
<dbReference type="CDD" id="cd05233">
    <property type="entry name" value="SDR_c"/>
    <property type="match status" value="1"/>
</dbReference>
<dbReference type="Pfam" id="PF00106">
    <property type="entry name" value="adh_short"/>
    <property type="match status" value="1"/>
</dbReference>
<protein>
    <submittedName>
        <fullName evidence="3">SDR family oxidoreductase</fullName>
    </submittedName>
</protein>
<dbReference type="AlphaFoldDB" id="A0A929B5Z3"/>
<evidence type="ECO:0000313" key="4">
    <source>
        <dbReference type="Proteomes" id="UP000598360"/>
    </source>
</evidence>
<reference evidence="3" key="1">
    <citation type="submission" date="2020-10" db="EMBL/GenBank/DDBJ databases">
        <title>Diversity and distribution of actinomycetes associated with coral in the coast of Hainan.</title>
        <authorList>
            <person name="Li F."/>
        </authorList>
    </citation>
    <scope>NUCLEOTIDE SEQUENCE</scope>
    <source>
        <strain evidence="3">HNM0983</strain>
    </source>
</reference>
<gene>
    <name evidence="3" type="ORF">IQ251_04925</name>
</gene>
<dbReference type="PANTHER" id="PTHR44196">
    <property type="entry name" value="DEHYDROGENASE/REDUCTASE SDR FAMILY MEMBER 7B"/>
    <property type="match status" value="1"/>
</dbReference>
<keyword evidence="4" id="KW-1185">Reference proteome</keyword>
<dbReference type="PRINTS" id="PR00081">
    <property type="entry name" value="GDHRDH"/>
</dbReference>
<keyword evidence="2" id="KW-0560">Oxidoreductase</keyword>
<comment type="caution">
    <text evidence="3">The sequence shown here is derived from an EMBL/GenBank/DDBJ whole genome shotgun (WGS) entry which is preliminary data.</text>
</comment>
<dbReference type="InterPro" id="IPR002347">
    <property type="entry name" value="SDR_fam"/>
</dbReference>
<organism evidence="3 4">
    <name type="scientific">Saccharopolyspora montiporae</name>
    <dbReference type="NCBI Taxonomy" id="2781240"/>
    <lineage>
        <taxon>Bacteria</taxon>
        <taxon>Bacillati</taxon>
        <taxon>Actinomycetota</taxon>
        <taxon>Actinomycetes</taxon>
        <taxon>Pseudonocardiales</taxon>
        <taxon>Pseudonocardiaceae</taxon>
        <taxon>Saccharopolyspora</taxon>
    </lineage>
</organism>
<sequence length="264" mass="27555">MPRFDPHPQRRPAVVAGASSGIGLATAQVLATAGHPVALGARRVSACEETAATIRAGGGEAVALPLDVTDGDSVKGFAAAAEEALGPIEVVVSGAGDIDAALIHEQDPDTFDQQVRVHLGGAQRLTAELVPPMIRRRRGDVVFLSSDVARSHRPRMGGYVPAKTGLEAMVRTMQMELEGTGVRASMVRPGPTKTGMGTTWEADVATAVLQDWVHWGLARHPYFLRASDVAAAVAAVIGTQRGAQLTVVEVEPEAPLRDEDPAAG</sequence>
<dbReference type="Proteomes" id="UP000598360">
    <property type="component" value="Unassembled WGS sequence"/>
</dbReference>
<dbReference type="NCBIfam" id="NF005854">
    <property type="entry name" value="PRK07775.1"/>
    <property type="match status" value="1"/>
</dbReference>
<dbReference type="PANTHER" id="PTHR44196:SF1">
    <property type="entry name" value="DEHYDROGENASE_REDUCTASE SDR FAMILY MEMBER 7B"/>
    <property type="match status" value="1"/>
</dbReference>
<proteinExistence type="inferred from homology"/>
<dbReference type="InterPro" id="IPR036291">
    <property type="entry name" value="NAD(P)-bd_dom_sf"/>
</dbReference>
<accession>A0A929B5Z3</accession>
<dbReference type="RefSeq" id="WP_193927222.1">
    <property type="nucleotide sequence ID" value="NZ_JADEYC010000007.1"/>
</dbReference>
<dbReference type="SUPFAM" id="SSF51735">
    <property type="entry name" value="NAD(P)-binding Rossmann-fold domains"/>
    <property type="match status" value="1"/>
</dbReference>